<dbReference type="InterPro" id="IPR009935">
    <property type="entry name" value="DUF1467"/>
</dbReference>
<evidence type="ECO:0000313" key="3">
    <source>
        <dbReference type="Proteomes" id="UP000076577"/>
    </source>
</evidence>
<organism evidence="2 3">
    <name type="scientific">Pseudovibrio axinellae</name>
    <dbReference type="NCBI Taxonomy" id="989403"/>
    <lineage>
        <taxon>Bacteria</taxon>
        <taxon>Pseudomonadati</taxon>
        <taxon>Pseudomonadota</taxon>
        <taxon>Alphaproteobacteria</taxon>
        <taxon>Hyphomicrobiales</taxon>
        <taxon>Stappiaceae</taxon>
        <taxon>Pseudovibrio</taxon>
    </lineage>
</organism>
<keyword evidence="3" id="KW-1185">Reference proteome</keyword>
<evidence type="ECO:0000313" key="2">
    <source>
        <dbReference type="EMBL" id="KZL21867.1"/>
    </source>
</evidence>
<evidence type="ECO:0008006" key="4">
    <source>
        <dbReference type="Google" id="ProtNLM"/>
    </source>
</evidence>
<keyword evidence="1" id="KW-1133">Transmembrane helix</keyword>
<dbReference type="STRING" id="989403.SAMN05421798_104294"/>
<gene>
    <name evidence="2" type="ORF">PsAD2_00296</name>
</gene>
<feature type="transmembrane region" description="Helical" evidence="1">
    <location>
        <begin position="6"/>
        <end position="26"/>
    </location>
</feature>
<dbReference type="Pfam" id="PF07330">
    <property type="entry name" value="DUF1467"/>
    <property type="match status" value="1"/>
</dbReference>
<dbReference type="EMBL" id="LMCB01000002">
    <property type="protein sequence ID" value="KZL21867.1"/>
    <property type="molecule type" value="Genomic_DNA"/>
</dbReference>
<keyword evidence="1" id="KW-0472">Membrane</keyword>
<accession>A0A166B3R2</accession>
<feature type="transmembrane region" description="Helical" evidence="1">
    <location>
        <begin position="53"/>
        <end position="71"/>
    </location>
</feature>
<comment type="caution">
    <text evidence="2">The sequence shown here is derived from an EMBL/GenBank/DDBJ whole genome shotgun (WGS) entry which is preliminary data.</text>
</comment>
<dbReference type="RefSeq" id="WP_068001083.1">
    <property type="nucleotide sequence ID" value="NZ_FOFM01000004.1"/>
</dbReference>
<dbReference type="Proteomes" id="UP000076577">
    <property type="component" value="Unassembled WGS sequence"/>
</dbReference>
<sequence>MATPLLVAVYFMMWWILFLAILPFGIRTQIEEGEVVPGTAESAPKHPQMLKKVIINTVVTTIVFVAFYFFMESGLGAKLFPLVDRIMGNAPS</sequence>
<dbReference type="PATRIC" id="fig|989403.3.peg.313"/>
<protein>
    <recommendedName>
        <fullName evidence="4">DUF1467 domain-containing protein</fullName>
    </recommendedName>
</protein>
<name>A0A166B3R2_9HYPH</name>
<evidence type="ECO:0000256" key="1">
    <source>
        <dbReference type="SAM" id="Phobius"/>
    </source>
</evidence>
<reference evidence="2 3" key="1">
    <citation type="journal article" date="2016" name="Front. Microbiol.">
        <title>Comparative Genomic Analysis Reveals a Diverse Repertoire of Genes Involved in Prokaryote-Eukaryote Interactions within the Pseudovibrio Genus.</title>
        <authorList>
            <person name="Romano S."/>
            <person name="Fernandez-Guerra A."/>
            <person name="Reen F.J."/>
            <person name="Glockner F.O."/>
            <person name="Crowley S.P."/>
            <person name="O'Sullivan O."/>
            <person name="Cotter P.D."/>
            <person name="Adams C."/>
            <person name="Dobson A.D."/>
            <person name="O'Gara F."/>
        </authorList>
    </citation>
    <scope>NUCLEOTIDE SEQUENCE [LARGE SCALE GENOMIC DNA]</scope>
    <source>
        <strain evidence="2 3">Ad2</strain>
    </source>
</reference>
<keyword evidence="1" id="KW-0812">Transmembrane</keyword>
<proteinExistence type="predicted"/>
<dbReference type="AlphaFoldDB" id="A0A166B3R2"/>
<dbReference type="OrthoDB" id="9804637at2"/>